<comment type="catalytic activity">
    <reaction evidence="1">
        <text>Release of a C-terminal amino acid with broad specificity, except for -Pro.</text>
        <dbReference type="EC" id="3.4.17.19"/>
    </reaction>
</comment>
<evidence type="ECO:0000256" key="2">
    <source>
        <dbReference type="PIRSR" id="PIRSR006615-1"/>
    </source>
</evidence>
<keyword evidence="5" id="KW-1185">Reference proteome</keyword>
<evidence type="ECO:0000313" key="5">
    <source>
        <dbReference type="Proteomes" id="UP000500857"/>
    </source>
</evidence>
<dbReference type="Gene3D" id="1.10.1370.30">
    <property type="match status" value="1"/>
</dbReference>
<keyword evidence="1" id="KW-0482">Metalloprotease</keyword>
<dbReference type="CDD" id="cd06460">
    <property type="entry name" value="M32_Taq"/>
    <property type="match status" value="1"/>
</dbReference>
<keyword evidence="1" id="KW-0378">Hydrolase</keyword>
<dbReference type="SUPFAM" id="SSF55486">
    <property type="entry name" value="Metalloproteases ('zincins'), catalytic domain"/>
    <property type="match status" value="1"/>
</dbReference>
<feature type="binding site" evidence="2">
    <location>
        <position position="300"/>
    </location>
    <ligand>
        <name>Zn(2+)</name>
        <dbReference type="ChEBI" id="CHEBI:29105"/>
        <note>catalytic</note>
    </ligand>
</feature>
<dbReference type="EMBL" id="CP051167">
    <property type="protein sequence ID" value="QIZ70158.1"/>
    <property type="molecule type" value="Genomic_DNA"/>
</dbReference>
<keyword evidence="1 4" id="KW-0121">Carboxypeptidase</keyword>
<gene>
    <name evidence="4" type="ORF">HCG48_05915</name>
</gene>
<comment type="cofactor">
    <cofactor evidence="2">
        <name>Zn(2+)</name>
        <dbReference type="ChEBI" id="CHEBI:29105"/>
    </cofactor>
    <text evidence="2">Binds 1 zinc ion per subunit.</text>
</comment>
<name>A0A6H1TU63_9CYAN</name>
<comment type="similarity">
    <text evidence="1">Belongs to the peptidase M32 family.</text>
</comment>
<keyword evidence="1" id="KW-0645">Protease</keyword>
<feature type="binding site" evidence="2">
    <location>
        <position position="270"/>
    </location>
    <ligand>
        <name>Zn(2+)</name>
        <dbReference type="ChEBI" id="CHEBI:29105"/>
        <note>catalytic</note>
    </ligand>
</feature>
<dbReference type="GO" id="GO:0004181">
    <property type="term" value="F:metallocarboxypeptidase activity"/>
    <property type="evidence" value="ECO:0007669"/>
    <property type="project" value="UniProtKB-UniRule"/>
</dbReference>
<dbReference type="GO" id="GO:0046872">
    <property type="term" value="F:metal ion binding"/>
    <property type="evidence" value="ECO:0007669"/>
    <property type="project" value="UniProtKB-KW"/>
</dbReference>
<dbReference type="PANTHER" id="PTHR34217:SF1">
    <property type="entry name" value="CARBOXYPEPTIDASE 1"/>
    <property type="match status" value="1"/>
</dbReference>
<proteinExistence type="inferred from homology"/>
<dbReference type="KEGG" id="oxy:HCG48_05915"/>
<dbReference type="PRINTS" id="PR00998">
    <property type="entry name" value="CRBOXYPTASET"/>
</dbReference>
<dbReference type="PROSITE" id="PS52034">
    <property type="entry name" value="PEPTIDASE_M32"/>
    <property type="match status" value="1"/>
</dbReference>
<dbReference type="GO" id="GO:0006508">
    <property type="term" value="P:proteolysis"/>
    <property type="evidence" value="ECO:0007669"/>
    <property type="project" value="UniProtKB-UniRule"/>
</dbReference>
<protein>
    <recommendedName>
        <fullName evidence="1">Metal-dependent carboxypeptidase</fullName>
        <ecNumber evidence="1">3.4.17.19</ecNumber>
    </recommendedName>
</protein>
<dbReference type="Proteomes" id="UP000500857">
    <property type="component" value="Chromosome"/>
</dbReference>
<keyword evidence="2" id="KW-0862">Zinc</keyword>
<evidence type="ECO:0000313" key="4">
    <source>
        <dbReference type="EMBL" id="QIZ70158.1"/>
    </source>
</evidence>
<dbReference type="PANTHER" id="PTHR34217">
    <property type="entry name" value="METAL-DEPENDENT CARBOXYPEPTIDASE"/>
    <property type="match status" value="1"/>
</dbReference>
<comment type="function">
    <text evidence="1">Broad specificity carboxypetidase that releases amino acids sequentially from the C-terminus, including neutral, aromatic, polar and basic residues.</text>
</comment>
<feature type="binding site" evidence="2">
    <location>
        <position position="274"/>
    </location>
    <ligand>
        <name>Zn(2+)</name>
        <dbReference type="ChEBI" id="CHEBI:29105"/>
        <note>catalytic</note>
    </ligand>
</feature>
<feature type="active site" description="Proton donor/acceptor" evidence="3">
    <location>
        <position position="271"/>
    </location>
</feature>
<reference evidence="4 5" key="1">
    <citation type="submission" date="2020-04" db="EMBL/GenBank/DDBJ databases">
        <authorList>
            <person name="Basu S."/>
            <person name="Maruthanayagam V."/>
            <person name="Chakraborty S."/>
            <person name="Pramanik A."/>
            <person name="Mukherjee J."/>
            <person name="Brink B."/>
        </authorList>
    </citation>
    <scope>NUCLEOTIDE SEQUENCE [LARGE SCALE GENOMIC DNA]</scope>
    <source>
        <strain evidence="4 5">AP17</strain>
    </source>
</reference>
<keyword evidence="1 2" id="KW-0479">Metal-binding</keyword>
<dbReference type="AlphaFoldDB" id="A0A6H1TU63"/>
<dbReference type="RefSeq" id="WP_168568315.1">
    <property type="nucleotide sequence ID" value="NZ_CP051167.1"/>
</dbReference>
<organism evidence="4 5">
    <name type="scientific">Oxynema aestuarii AP17</name>
    <dbReference type="NCBI Taxonomy" id="2064643"/>
    <lineage>
        <taxon>Bacteria</taxon>
        <taxon>Bacillati</taxon>
        <taxon>Cyanobacteriota</taxon>
        <taxon>Cyanophyceae</taxon>
        <taxon>Oscillatoriophycideae</taxon>
        <taxon>Oscillatoriales</taxon>
        <taxon>Oscillatoriaceae</taxon>
        <taxon>Oxynema</taxon>
        <taxon>Oxynema aestuarii</taxon>
    </lineage>
</organism>
<evidence type="ECO:0000256" key="1">
    <source>
        <dbReference type="PIRNR" id="PIRNR006615"/>
    </source>
</evidence>
<dbReference type="PIRSF" id="PIRSF006615">
    <property type="entry name" value="Zn_crbxpep_Taq"/>
    <property type="match status" value="1"/>
</dbReference>
<sequence length="508" mass="58492">MPTSENNEPLLAQLQQRLREIADLEGAAAVLNWDRVTYMPPGGASARARQLATLRQLAHAKFTDPKMGELLESLELEYRDRPYDSDEASLIRIVRRDYDRAVRIPAAFLAEFSQHRATCYEAWAKARQADDFEIVRPYLEKTLELSRERASFFPESDHIADSAIQSADYGYTVAELKPLFEQLRSQLVPIVEAIGDRREIDDSCLHQHFPEERQLLFCHRAIARMGYDFSRGRQDKTLHPFMTKFSLGDVRITTRVYESHLGQALFSSIHEAGHALYEQGISEAFEASPLGRGASSGLHESQSRLWENIVARSRGFWEYFYNQLQGVFLSQLGQISTEKFYRAINKVRRSLIRTDADEVTYNLHVAIRFDLELALLEGKLSVRDLPEAWRERYRQDLGIVPDSDRDGVLQDVHWYDGAIGGRFQSYTLGNLMSVQFYQQAIAEDPEIPVDIERGNLQTLHQWLKRNIYRHGSKYTANECLQRVTGQSLSVNPFIHYIREKYGDLYGLS</sequence>
<dbReference type="EC" id="3.4.17.19" evidence="1"/>
<dbReference type="Pfam" id="PF02074">
    <property type="entry name" value="Peptidase_M32"/>
    <property type="match status" value="1"/>
</dbReference>
<evidence type="ECO:0000256" key="3">
    <source>
        <dbReference type="PIRSR" id="PIRSR006615-2"/>
    </source>
</evidence>
<accession>A0A6H1TU63</accession>
<dbReference type="InterPro" id="IPR001333">
    <property type="entry name" value="Peptidase_M32_Taq"/>
</dbReference>